<sequence>MEKVEGLMRNLKLSAAEQQGFRIGGKDVDMGKAVELKAIGKVLSEKPVYAEGLAQSLGKVWSPLKEVRCKDMGGNKFMFTFMYESGKRKALHDGPWMVNNNDLIVMVEFDLEKSLEEYVFDTIPIWIRVMKLPLGWMNRDTGLELGNMVGEGIDVEVGEDGNAAGEFLRIKVRIKITEPLMRGIDTSPTYL</sequence>
<evidence type="ECO:0000259" key="1">
    <source>
        <dbReference type="Pfam" id="PF14111"/>
    </source>
</evidence>
<organism evidence="2 3">
    <name type="scientific">Lolium multiflorum</name>
    <name type="common">Italian ryegrass</name>
    <name type="synonym">Lolium perenne subsp. multiflorum</name>
    <dbReference type="NCBI Taxonomy" id="4521"/>
    <lineage>
        <taxon>Eukaryota</taxon>
        <taxon>Viridiplantae</taxon>
        <taxon>Streptophyta</taxon>
        <taxon>Embryophyta</taxon>
        <taxon>Tracheophyta</taxon>
        <taxon>Spermatophyta</taxon>
        <taxon>Magnoliopsida</taxon>
        <taxon>Liliopsida</taxon>
        <taxon>Poales</taxon>
        <taxon>Poaceae</taxon>
        <taxon>BOP clade</taxon>
        <taxon>Pooideae</taxon>
        <taxon>Poodae</taxon>
        <taxon>Poeae</taxon>
        <taxon>Poeae Chloroplast Group 2 (Poeae type)</taxon>
        <taxon>Loliodinae</taxon>
        <taxon>Loliinae</taxon>
        <taxon>Lolium</taxon>
    </lineage>
</organism>
<dbReference type="Pfam" id="PF14111">
    <property type="entry name" value="DUF4283"/>
    <property type="match status" value="1"/>
</dbReference>
<name>A0AAD8TW65_LOLMU</name>
<evidence type="ECO:0000313" key="2">
    <source>
        <dbReference type="EMBL" id="KAK1694057.1"/>
    </source>
</evidence>
<gene>
    <name evidence="2" type="ORF">QYE76_010754</name>
</gene>
<dbReference type="EMBL" id="JAUUTY010000001">
    <property type="protein sequence ID" value="KAK1694057.1"/>
    <property type="molecule type" value="Genomic_DNA"/>
</dbReference>
<dbReference type="InterPro" id="IPR025558">
    <property type="entry name" value="DUF4283"/>
</dbReference>
<protein>
    <recommendedName>
        <fullName evidence="1">DUF4283 domain-containing protein</fullName>
    </recommendedName>
</protein>
<proteinExistence type="predicted"/>
<accession>A0AAD8TW65</accession>
<dbReference type="Proteomes" id="UP001231189">
    <property type="component" value="Unassembled WGS sequence"/>
</dbReference>
<dbReference type="AlphaFoldDB" id="A0AAD8TW65"/>
<dbReference type="PANTHER" id="PTHR31286:SF180">
    <property type="entry name" value="OS10G0362600 PROTEIN"/>
    <property type="match status" value="1"/>
</dbReference>
<reference evidence="2" key="1">
    <citation type="submission" date="2023-07" db="EMBL/GenBank/DDBJ databases">
        <title>A chromosome-level genome assembly of Lolium multiflorum.</title>
        <authorList>
            <person name="Chen Y."/>
            <person name="Copetti D."/>
            <person name="Kolliker R."/>
            <person name="Studer B."/>
        </authorList>
    </citation>
    <scope>NUCLEOTIDE SEQUENCE</scope>
    <source>
        <strain evidence="2">02402/16</strain>
        <tissue evidence="2">Leaf</tissue>
    </source>
</reference>
<feature type="domain" description="DUF4283" evidence="1">
    <location>
        <begin position="39"/>
        <end position="105"/>
    </location>
</feature>
<comment type="caution">
    <text evidence="2">The sequence shown here is derived from an EMBL/GenBank/DDBJ whole genome shotgun (WGS) entry which is preliminary data.</text>
</comment>
<dbReference type="PANTHER" id="PTHR31286">
    <property type="entry name" value="GLYCINE-RICH CELL WALL STRUCTURAL PROTEIN 1.8-LIKE"/>
    <property type="match status" value="1"/>
</dbReference>
<dbReference type="InterPro" id="IPR040256">
    <property type="entry name" value="At4g02000-like"/>
</dbReference>
<keyword evidence="3" id="KW-1185">Reference proteome</keyword>
<evidence type="ECO:0000313" key="3">
    <source>
        <dbReference type="Proteomes" id="UP001231189"/>
    </source>
</evidence>